<dbReference type="AlphaFoldDB" id="A0A0S4JNY9"/>
<evidence type="ECO:0000313" key="2">
    <source>
        <dbReference type="Proteomes" id="UP000051952"/>
    </source>
</evidence>
<sequence length="168" mass="17852">MGQRLTRLLFGDQETKTISDKTTANTFPQVVNVQPASTKRQRARREADDMDILRATDTNVSNSSAATFLATATTQGGPVQAVCYGARVESTYGAPYHLYTTPDIAAAHGVALGWDLRHDNTLTASALLRLARVANAAKKSLVLVVGEDNGLSTGASAEALELSYSPNL</sequence>
<evidence type="ECO:0000313" key="1">
    <source>
        <dbReference type="EMBL" id="CUG91053.1"/>
    </source>
</evidence>
<protein>
    <submittedName>
        <fullName evidence="1">Uncharacterized protein</fullName>
    </submittedName>
</protein>
<accession>A0A0S4JNY9</accession>
<dbReference type="EMBL" id="CYKH01001888">
    <property type="protein sequence ID" value="CUG91053.1"/>
    <property type="molecule type" value="Genomic_DNA"/>
</dbReference>
<reference evidence="2" key="1">
    <citation type="submission" date="2015-09" db="EMBL/GenBank/DDBJ databases">
        <authorList>
            <consortium name="Pathogen Informatics"/>
        </authorList>
    </citation>
    <scope>NUCLEOTIDE SEQUENCE [LARGE SCALE GENOMIC DNA]</scope>
    <source>
        <strain evidence="2">Lake Konstanz</strain>
    </source>
</reference>
<name>A0A0S4JNY9_BODSA</name>
<dbReference type="VEuPathDB" id="TriTrypDB:BSAL_29985"/>
<proteinExistence type="predicted"/>
<gene>
    <name evidence="1" type="ORF">BSAL_29985</name>
</gene>
<organism evidence="1 2">
    <name type="scientific">Bodo saltans</name>
    <name type="common">Flagellated protozoan</name>
    <dbReference type="NCBI Taxonomy" id="75058"/>
    <lineage>
        <taxon>Eukaryota</taxon>
        <taxon>Discoba</taxon>
        <taxon>Euglenozoa</taxon>
        <taxon>Kinetoplastea</taxon>
        <taxon>Metakinetoplastina</taxon>
        <taxon>Eubodonida</taxon>
        <taxon>Bodonidae</taxon>
        <taxon>Bodo</taxon>
    </lineage>
</organism>
<dbReference type="Proteomes" id="UP000051952">
    <property type="component" value="Unassembled WGS sequence"/>
</dbReference>
<keyword evidence="2" id="KW-1185">Reference proteome</keyword>